<proteinExistence type="inferred from homology"/>
<accession>A0A7J6N3E9</accession>
<dbReference type="SUPFAM" id="SSF53474">
    <property type="entry name" value="alpha/beta-Hydrolases"/>
    <property type="match status" value="1"/>
</dbReference>
<keyword evidence="7" id="KW-1185">Reference proteome</keyword>
<gene>
    <name evidence="6" type="ORF">FOL47_005376</name>
</gene>
<dbReference type="OrthoDB" id="443318at2759"/>
<keyword evidence="2" id="KW-0121">Carboxypeptidase</keyword>
<reference evidence="6 7" key="1">
    <citation type="submission" date="2020-04" db="EMBL/GenBank/DDBJ databases">
        <title>Perkinsus chesapeaki whole genome sequence.</title>
        <authorList>
            <person name="Bogema D.R."/>
        </authorList>
    </citation>
    <scope>NUCLEOTIDE SEQUENCE [LARGE SCALE GENOMIC DNA]</scope>
    <source>
        <strain evidence="6">ATCC PRA-425</strain>
    </source>
</reference>
<evidence type="ECO:0000256" key="2">
    <source>
        <dbReference type="ARBA" id="ARBA00022645"/>
    </source>
</evidence>
<dbReference type="PRINTS" id="PR00724">
    <property type="entry name" value="CRBOXYPTASEC"/>
</dbReference>
<comment type="similarity">
    <text evidence="1">Belongs to the peptidase S10 family.</text>
</comment>
<dbReference type="EMBL" id="JAAPAO010000003">
    <property type="protein sequence ID" value="KAF4678097.1"/>
    <property type="molecule type" value="Genomic_DNA"/>
</dbReference>
<keyword evidence="5" id="KW-0325">Glycoprotein</keyword>
<evidence type="ECO:0000256" key="5">
    <source>
        <dbReference type="ARBA" id="ARBA00023180"/>
    </source>
</evidence>
<organism evidence="6 7">
    <name type="scientific">Perkinsus chesapeaki</name>
    <name type="common">Clam parasite</name>
    <name type="synonym">Perkinsus andrewsi</name>
    <dbReference type="NCBI Taxonomy" id="330153"/>
    <lineage>
        <taxon>Eukaryota</taxon>
        <taxon>Sar</taxon>
        <taxon>Alveolata</taxon>
        <taxon>Perkinsozoa</taxon>
        <taxon>Perkinsea</taxon>
        <taxon>Perkinsida</taxon>
        <taxon>Perkinsidae</taxon>
        <taxon>Perkinsus</taxon>
    </lineage>
</organism>
<comment type="caution">
    <text evidence="6">The sequence shown here is derived from an EMBL/GenBank/DDBJ whole genome shotgun (WGS) entry which is preliminary data.</text>
</comment>
<evidence type="ECO:0000256" key="1">
    <source>
        <dbReference type="ARBA" id="ARBA00009431"/>
    </source>
</evidence>
<evidence type="ECO:0000256" key="3">
    <source>
        <dbReference type="ARBA" id="ARBA00022670"/>
    </source>
</evidence>
<dbReference type="AlphaFoldDB" id="A0A7J6N3E9"/>
<dbReference type="PANTHER" id="PTHR11802:SF113">
    <property type="entry name" value="SERINE CARBOXYPEPTIDASE CTSA-4.1"/>
    <property type="match status" value="1"/>
</dbReference>
<keyword evidence="3" id="KW-0645">Protease</keyword>
<evidence type="ECO:0000313" key="7">
    <source>
        <dbReference type="Proteomes" id="UP000591131"/>
    </source>
</evidence>
<dbReference type="Gene3D" id="3.40.50.1820">
    <property type="entry name" value="alpha/beta hydrolase"/>
    <property type="match status" value="1"/>
</dbReference>
<protein>
    <submittedName>
        <fullName evidence="6">Uncharacterized protein</fullName>
    </submittedName>
</protein>
<dbReference type="PANTHER" id="PTHR11802">
    <property type="entry name" value="SERINE PROTEASE FAMILY S10 SERINE CARBOXYPEPTIDASE"/>
    <property type="match status" value="1"/>
</dbReference>
<evidence type="ECO:0000313" key="6">
    <source>
        <dbReference type="EMBL" id="KAF4678097.1"/>
    </source>
</evidence>
<dbReference type="GO" id="GO:0004185">
    <property type="term" value="F:serine-type carboxypeptidase activity"/>
    <property type="evidence" value="ECO:0007669"/>
    <property type="project" value="InterPro"/>
</dbReference>
<evidence type="ECO:0000256" key="4">
    <source>
        <dbReference type="ARBA" id="ARBA00022801"/>
    </source>
</evidence>
<dbReference type="Gene3D" id="1.10.287.410">
    <property type="match status" value="1"/>
</dbReference>
<dbReference type="InterPro" id="IPR033124">
    <property type="entry name" value="Ser_caboxypep_his_AS"/>
</dbReference>
<dbReference type="InterPro" id="IPR001563">
    <property type="entry name" value="Peptidase_S10"/>
</dbReference>
<dbReference type="Pfam" id="PF00450">
    <property type="entry name" value="Peptidase_S10"/>
    <property type="match status" value="1"/>
</dbReference>
<sequence length="449" mass="50694">MGGSVNLLSEEFWTRLEYGGNHLLIKEPNICDPTVKQYSGYFTVNATNDRKYFFWFFEARNSPSTSPTTLWLSGGPGASSILGLLMENGPCGVLDDGVTTQFNDDGWNHASNMVWLDQPAGTGYSMGKHEHSLAEVRDDLYSFIQAFFHHFPQYNRDFHITGESFAGHYIPAIADKIVKENENIRQRNESTLHTFVDLRGMAIGNGDTDTPHSAQYMAQMAFAAGVVNRTVFDKMIASVPSTTELMLRCAEILDKLKEPVDLSAIPQACWDANMAYMVNIMLPVQSTGRNIYDLRLNGTYNLSRYTSFLNTPEIMKALGALKNWTTINVGVTLDLYFDDAYRIYNPEVERVLDSGIKVLIYAGDQDYICNWLVGDAWTKRLQWRGANDFAREDLQPYTIHNDAIGEIRRKNNLAFIRVYNAGHMVPHDQPRASLLMIENFLSGDMFASS</sequence>
<dbReference type="Proteomes" id="UP000591131">
    <property type="component" value="Unassembled WGS sequence"/>
</dbReference>
<dbReference type="PROSITE" id="PS00560">
    <property type="entry name" value="CARBOXYPEPT_SER_HIS"/>
    <property type="match status" value="1"/>
</dbReference>
<name>A0A7J6N3E9_PERCH</name>
<dbReference type="GO" id="GO:0006508">
    <property type="term" value="P:proteolysis"/>
    <property type="evidence" value="ECO:0007669"/>
    <property type="project" value="UniProtKB-KW"/>
</dbReference>
<dbReference type="InterPro" id="IPR029058">
    <property type="entry name" value="AB_hydrolase_fold"/>
</dbReference>
<keyword evidence="4" id="KW-0378">Hydrolase</keyword>